<dbReference type="OrthoDB" id="1467879at2"/>
<proteinExistence type="predicted"/>
<keyword evidence="2" id="KW-1185">Reference proteome</keyword>
<dbReference type="Proteomes" id="UP000484164">
    <property type="component" value="Unassembled WGS sequence"/>
</dbReference>
<evidence type="ECO:0000313" key="2">
    <source>
        <dbReference type="Proteomes" id="UP000484164"/>
    </source>
</evidence>
<reference evidence="1 2" key="1">
    <citation type="submission" date="2019-10" db="EMBL/GenBank/DDBJ databases">
        <title>Genome sequence of Phaeocystidibacter marisrubri JCM30614 (type strain).</title>
        <authorList>
            <person name="Bowman J.P."/>
        </authorList>
    </citation>
    <scope>NUCLEOTIDE SEQUENCE [LARGE SCALE GENOMIC DNA]</scope>
    <source>
        <strain evidence="1 2">JCM 30614</strain>
    </source>
</reference>
<gene>
    <name evidence="1" type="ORF">F8C82_14635</name>
</gene>
<organism evidence="1 2">
    <name type="scientific">Phaeocystidibacter marisrubri</name>
    <dbReference type="NCBI Taxonomy" id="1577780"/>
    <lineage>
        <taxon>Bacteria</taxon>
        <taxon>Pseudomonadati</taxon>
        <taxon>Bacteroidota</taxon>
        <taxon>Flavobacteriia</taxon>
        <taxon>Flavobacteriales</taxon>
        <taxon>Phaeocystidibacteraceae</taxon>
        <taxon>Phaeocystidibacter</taxon>
    </lineage>
</organism>
<evidence type="ECO:0000313" key="1">
    <source>
        <dbReference type="EMBL" id="KAB2815016.1"/>
    </source>
</evidence>
<comment type="caution">
    <text evidence="1">The sequence shown here is derived from an EMBL/GenBank/DDBJ whole genome shotgun (WGS) entry which is preliminary data.</text>
</comment>
<sequence length="91" mass="10965">MNWKELKAFCNELPEAELEKKVIIWREDEAISQLEVMRLDEDYFIDPEEPEYGCFRDSELEDMIDEEFHPNGREDFKKVYDKGTPMISEKL</sequence>
<protein>
    <submittedName>
        <fullName evidence="1">Uncharacterized protein</fullName>
    </submittedName>
</protein>
<accession>A0A6L3ZC78</accession>
<name>A0A6L3ZC78_9FLAO</name>
<dbReference type="RefSeq" id="WP_151694370.1">
    <property type="nucleotide sequence ID" value="NZ_BMGX01000002.1"/>
</dbReference>
<dbReference type="AlphaFoldDB" id="A0A6L3ZC78"/>
<dbReference type="EMBL" id="WBVQ01000006">
    <property type="protein sequence ID" value="KAB2815016.1"/>
    <property type="molecule type" value="Genomic_DNA"/>
</dbReference>